<accession>A0ABR2JFU9</accession>
<proteinExistence type="predicted"/>
<dbReference type="EMBL" id="JAPFFF010000012">
    <property type="protein sequence ID" value="KAK8876497.1"/>
    <property type="molecule type" value="Genomic_DNA"/>
</dbReference>
<dbReference type="InterPro" id="IPR002110">
    <property type="entry name" value="Ankyrin_rpt"/>
</dbReference>
<keyword evidence="2" id="KW-0040">ANK repeat</keyword>
<dbReference type="Gene3D" id="1.25.40.20">
    <property type="entry name" value="Ankyrin repeat-containing domain"/>
    <property type="match status" value="1"/>
</dbReference>
<keyword evidence="1" id="KW-0677">Repeat</keyword>
<organism evidence="3 4">
    <name type="scientific">Tritrichomonas musculus</name>
    <dbReference type="NCBI Taxonomy" id="1915356"/>
    <lineage>
        <taxon>Eukaryota</taxon>
        <taxon>Metamonada</taxon>
        <taxon>Parabasalia</taxon>
        <taxon>Tritrichomonadida</taxon>
        <taxon>Tritrichomonadidae</taxon>
        <taxon>Tritrichomonas</taxon>
    </lineage>
</organism>
<protein>
    <recommendedName>
        <fullName evidence="5">Ankyrin repeat protein</fullName>
    </recommendedName>
</protein>
<dbReference type="PANTHER" id="PTHR24198">
    <property type="entry name" value="ANKYRIN REPEAT AND PROTEIN KINASE DOMAIN-CONTAINING PROTEIN"/>
    <property type="match status" value="1"/>
</dbReference>
<dbReference type="PANTHER" id="PTHR24198:SF165">
    <property type="entry name" value="ANKYRIN REPEAT-CONTAINING PROTEIN-RELATED"/>
    <property type="match status" value="1"/>
</dbReference>
<name>A0ABR2JFU9_9EUKA</name>
<comment type="caution">
    <text evidence="3">The sequence shown here is derived from an EMBL/GenBank/DDBJ whole genome shotgun (WGS) entry which is preliminary data.</text>
</comment>
<dbReference type="SMART" id="SM00248">
    <property type="entry name" value="ANK"/>
    <property type="match status" value="3"/>
</dbReference>
<evidence type="ECO:0000313" key="4">
    <source>
        <dbReference type="Proteomes" id="UP001470230"/>
    </source>
</evidence>
<reference evidence="3 4" key="1">
    <citation type="submission" date="2024-04" db="EMBL/GenBank/DDBJ databases">
        <title>Tritrichomonas musculus Genome.</title>
        <authorList>
            <person name="Alves-Ferreira E."/>
            <person name="Grigg M."/>
            <person name="Lorenzi H."/>
            <person name="Galac M."/>
        </authorList>
    </citation>
    <scope>NUCLEOTIDE SEQUENCE [LARGE SCALE GENOMIC DNA]</scope>
    <source>
        <strain evidence="3 4">EAF2021</strain>
    </source>
</reference>
<evidence type="ECO:0000313" key="3">
    <source>
        <dbReference type="EMBL" id="KAK8876497.1"/>
    </source>
</evidence>
<gene>
    <name evidence="3" type="ORF">M9Y10_006711</name>
</gene>
<dbReference type="Pfam" id="PF12796">
    <property type="entry name" value="Ank_2"/>
    <property type="match status" value="1"/>
</dbReference>
<sequence length="305" mass="36234">MNLFNFLYEKSKNENADKKKKEIIHSLLRDNSYTQINQLNKYIQLPLATLFDQKNMHTSFTSGQTDEISYLNLIYYFIKNSNLNDERKRREIMKNKALFTCIASRYLNETEFIQFLDDFEVTNINQTESKTEVTPLLSSIMNIKYDTLKIILTRYKDDVDYEYICKLQKITSLHLICCKTSSELQEGDKMFLNMNDLDYIINVQDKKYLYAPLHLAVLNCNYEAVSILVKNKDTDVNIQDKEKNTPLHLALLHERPYFSFILKESNFIKTLKCLLNEPIKKINTKLKNNSVFIRIFRYIQKFSFF</sequence>
<dbReference type="SUPFAM" id="SSF48403">
    <property type="entry name" value="Ankyrin repeat"/>
    <property type="match status" value="1"/>
</dbReference>
<evidence type="ECO:0008006" key="5">
    <source>
        <dbReference type="Google" id="ProtNLM"/>
    </source>
</evidence>
<dbReference type="Proteomes" id="UP001470230">
    <property type="component" value="Unassembled WGS sequence"/>
</dbReference>
<evidence type="ECO:0000256" key="1">
    <source>
        <dbReference type="ARBA" id="ARBA00022737"/>
    </source>
</evidence>
<keyword evidence="4" id="KW-1185">Reference proteome</keyword>
<dbReference type="InterPro" id="IPR036770">
    <property type="entry name" value="Ankyrin_rpt-contain_sf"/>
</dbReference>
<evidence type="ECO:0000256" key="2">
    <source>
        <dbReference type="ARBA" id="ARBA00023043"/>
    </source>
</evidence>